<dbReference type="Proteomes" id="UP001642483">
    <property type="component" value="Unassembled WGS sequence"/>
</dbReference>
<sequence>MMVIFPDSAKMFDKKVCVLVDMDGVLCDFDAGFLQRFRQMHPDLPFIPLDERNSVYVEEQYMEMFGASVDARSIVEEKDFFLNLPKIEGALKGMLSLAGRDDVNLFICTSPLRKFENCVLEKYRWVSNNLGKKFTEKIILTRDKSVVNGHFLIDDKPDISQQGSQVARWKHLLFTTHHNRHVIPENGQIKLSGWNDPVLHTVIDEKVKEINSYDAVS</sequence>
<dbReference type="SUPFAM" id="SSF56784">
    <property type="entry name" value="HAD-like"/>
    <property type="match status" value="1"/>
</dbReference>
<dbReference type="SFLD" id="SFLDG01145">
    <property type="entry name" value="C1.2.1"/>
    <property type="match status" value="1"/>
</dbReference>
<reference evidence="1 2" key="1">
    <citation type="submission" date="2024-02" db="EMBL/GenBank/DDBJ databases">
        <authorList>
            <person name="Daric V."/>
            <person name="Darras S."/>
        </authorList>
    </citation>
    <scope>NUCLEOTIDE SEQUENCE [LARGE SCALE GENOMIC DNA]</scope>
</reference>
<evidence type="ECO:0000313" key="2">
    <source>
        <dbReference type="Proteomes" id="UP001642483"/>
    </source>
</evidence>
<evidence type="ECO:0000313" key="1">
    <source>
        <dbReference type="EMBL" id="CAK8686192.1"/>
    </source>
</evidence>
<keyword evidence="2" id="KW-1185">Reference proteome</keyword>
<gene>
    <name evidence="1" type="ORF">CVLEPA_LOCUS18149</name>
</gene>
<dbReference type="InterPro" id="IPR010708">
    <property type="entry name" value="5'(3')-deoxyribonucleotidase"/>
</dbReference>
<dbReference type="Gene3D" id="1.10.40.40">
    <property type="entry name" value="Deoxyribonucleotidase, domain 2"/>
    <property type="match status" value="1"/>
</dbReference>
<dbReference type="PANTHER" id="PTHR16504">
    <property type="entry name" value="5'(3')-DEOXYRIBONUCLEOTIDASE"/>
    <property type="match status" value="1"/>
</dbReference>
<dbReference type="EMBL" id="CAWYQH010000102">
    <property type="protein sequence ID" value="CAK8686192.1"/>
    <property type="molecule type" value="Genomic_DNA"/>
</dbReference>
<dbReference type="Gene3D" id="3.40.50.1000">
    <property type="entry name" value="HAD superfamily/HAD-like"/>
    <property type="match status" value="1"/>
</dbReference>
<name>A0ABP0G2Z3_CLALP</name>
<dbReference type="PANTHER" id="PTHR16504:SF4">
    <property type="entry name" value="5'(3')-DEOXYRIBONUCLEOTIDASE"/>
    <property type="match status" value="1"/>
</dbReference>
<dbReference type="InterPro" id="IPR023214">
    <property type="entry name" value="HAD_sf"/>
</dbReference>
<dbReference type="SFLD" id="SFLDG01126">
    <property type="entry name" value="C1.2:_Nucleotidase_Like"/>
    <property type="match status" value="1"/>
</dbReference>
<dbReference type="InterPro" id="IPR036412">
    <property type="entry name" value="HAD-like_sf"/>
</dbReference>
<organism evidence="1 2">
    <name type="scientific">Clavelina lepadiformis</name>
    <name type="common">Light-bulb sea squirt</name>
    <name type="synonym">Ascidia lepadiformis</name>
    <dbReference type="NCBI Taxonomy" id="159417"/>
    <lineage>
        <taxon>Eukaryota</taxon>
        <taxon>Metazoa</taxon>
        <taxon>Chordata</taxon>
        <taxon>Tunicata</taxon>
        <taxon>Ascidiacea</taxon>
        <taxon>Aplousobranchia</taxon>
        <taxon>Clavelinidae</taxon>
        <taxon>Clavelina</taxon>
    </lineage>
</organism>
<proteinExistence type="predicted"/>
<protein>
    <submittedName>
        <fullName evidence="1">Uncharacterized protein</fullName>
    </submittedName>
</protein>
<accession>A0ABP0G2Z3</accession>
<comment type="caution">
    <text evidence="1">The sequence shown here is derived from an EMBL/GenBank/DDBJ whole genome shotgun (WGS) entry which is preliminary data.</text>
</comment>
<dbReference type="SFLD" id="SFLDS00003">
    <property type="entry name" value="Haloacid_Dehalogenase"/>
    <property type="match status" value="1"/>
</dbReference>
<dbReference type="Pfam" id="PF06941">
    <property type="entry name" value="NT5C"/>
    <property type="match status" value="1"/>
</dbReference>